<protein>
    <submittedName>
        <fullName evidence="4">Deazaflavin-dependent nitroreductase</fullName>
    </submittedName>
</protein>
<dbReference type="GO" id="GO:0070967">
    <property type="term" value="F:coenzyme F420 binding"/>
    <property type="evidence" value="ECO:0007669"/>
    <property type="project" value="TreeGrafter"/>
</dbReference>
<dbReference type="GO" id="GO:0005886">
    <property type="term" value="C:plasma membrane"/>
    <property type="evidence" value="ECO:0007669"/>
    <property type="project" value="TreeGrafter"/>
</dbReference>
<comment type="similarity">
    <text evidence="1">Belongs to the F420H(2)-dependent quinone reductase family.</text>
</comment>
<evidence type="ECO:0000256" key="2">
    <source>
        <dbReference type="ARBA" id="ARBA00023002"/>
    </source>
</evidence>
<dbReference type="PANTHER" id="PTHR39428">
    <property type="entry name" value="F420H(2)-DEPENDENT QUINONE REDUCTASE RV1261C"/>
    <property type="match status" value="1"/>
</dbReference>
<dbReference type="EMBL" id="CP015596">
    <property type="protein sequence ID" value="ANE80929.1"/>
    <property type="molecule type" value="Genomic_DNA"/>
</dbReference>
<proteinExistence type="inferred from homology"/>
<keyword evidence="5" id="KW-1185">Reference proteome</keyword>
<dbReference type="Gene3D" id="2.30.110.10">
    <property type="entry name" value="Electron Transport, Fmn-binding Protein, Chain A"/>
    <property type="match status" value="1"/>
</dbReference>
<evidence type="ECO:0000256" key="1">
    <source>
        <dbReference type="ARBA" id="ARBA00008710"/>
    </source>
</evidence>
<sequence length="153" mass="16652">MTETNDDLDKSRLVADTAALDEFNRQIVEEFRANAGKVGGPFEGGTLLLLHTVGAKSGQPRLSPLAYLEIDGKVLIVGSYAGAPKHPAWVHNLRANPRAHIEIGTEAYDVTARELPDGERDATYPKIVALAPVFAEYQSKTARAIPLFELVRT</sequence>
<reference evidence="4 5" key="1">
    <citation type="submission" date="2016-05" db="EMBL/GenBank/DDBJ databases">
        <title>Complete genome sequence of a phthalic acid esters degrading Mycobacterium sp. YC-RL4.</title>
        <authorList>
            <person name="Ren L."/>
            <person name="Fan S."/>
            <person name="Ruth N."/>
            <person name="Jia Y."/>
            <person name="Wang J."/>
            <person name="Qiao C."/>
        </authorList>
    </citation>
    <scope>NUCLEOTIDE SEQUENCE [LARGE SCALE GENOMIC DNA]</scope>
    <source>
        <strain evidence="4 5">YC-RL4</strain>
    </source>
</reference>
<dbReference type="OrthoDB" id="8225825at2"/>
<keyword evidence="2" id="KW-0560">Oxidoreductase</keyword>
<evidence type="ECO:0000256" key="3">
    <source>
        <dbReference type="ARBA" id="ARBA00049106"/>
    </source>
</evidence>
<dbReference type="AlphaFoldDB" id="A0A172UNW5"/>
<dbReference type="InterPro" id="IPR004378">
    <property type="entry name" value="F420H2_quin_Rdtase"/>
</dbReference>
<name>A0A172UNW5_9MYCO</name>
<gene>
    <name evidence="4" type="ORF">A7U43_17950</name>
</gene>
<dbReference type="SUPFAM" id="SSF50475">
    <property type="entry name" value="FMN-binding split barrel"/>
    <property type="match status" value="1"/>
</dbReference>
<evidence type="ECO:0000313" key="5">
    <source>
        <dbReference type="Proteomes" id="UP000077143"/>
    </source>
</evidence>
<dbReference type="NCBIfam" id="TIGR00026">
    <property type="entry name" value="hi_GC_TIGR00026"/>
    <property type="match status" value="1"/>
</dbReference>
<comment type="catalytic activity">
    <reaction evidence="3">
        <text>oxidized coenzyme F420-(gamma-L-Glu)(n) + a quinol + H(+) = reduced coenzyme F420-(gamma-L-Glu)(n) + a quinone</text>
        <dbReference type="Rhea" id="RHEA:39663"/>
        <dbReference type="Rhea" id="RHEA-COMP:12939"/>
        <dbReference type="Rhea" id="RHEA-COMP:14378"/>
        <dbReference type="ChEBI" id="CHEBI:15378"/>
        <dbReference type="ChEBI" id="CHEBI:24646"/>
        <dbReference type="ChEBI" id="CHEBI:132124"/>
        <dbReference type="ChEBI" id="CHEBI:133980"/>
        <dbReference type="ChEBI" id="CHEBI:139511"/>
    </reaction>
</comment>
<accession>A0A172UNW5</accession>
<dbReference type="STRING" id="1682113.A7U43_17950"/>
<dbReference type="InterPro" id="IPR012349">
    <property type="entry name" value="Split_barrel_FMN-bd"/>
</dbReference>
<dbReference type="Pfam" id="PF04075">
    <property type="entry name" value="F420H2_quin_red"/>
    <property type="match status" value="1"/>
</dbReference>
<organism evidence="4 5">
    <name type="scientific">Mycobacterium adipatum</name>
    <dbReference type="NCBI Taxonomy" id="1682113"/>
    <lineage>
        <taxon>Bacteria</taxon>
        <taxon>Bacillati</taxon>
        <taxon>Actinomycetota</taxon>
        <taxon>Actinomycetes</taxon>
        <taxon>Mycobacteriales</taxon>
        <taxon>Mycobacteriaceae</taxon>
        <taxon>Mycobacterium</taxon>
    </lineage>
</organism>
<dbReference type="GO" id="GO:0016491">
    <property type="term" value="F:oxidoreductase activity"/>
    <property type="evidence" value="ECO:0007669"/>
    <property type="project" value="UniProtKB-KW"/>
</dbReference>
<dbReference type="RefSeq" id="WP_067998047.1">
    <property type="nucleotide sequence ID" value="NZ_CP015596.1"/>
</dbReference>
<dbReference type="KEGG" id="madi:A7U43_17950"/>
<dbReference type="PANTHER" id="PTHR39428:SF1">
    <property type="entry name" value="F420H(2)-DEPENDENT QUINONE REDUCTASE RV1261C"/>
    <property type="match status" value="1"/>
</dbReference>
<dbReference type="Proteomes" id="UP000077143">
    <property type="component" value="Chromosome"/>
</dbReference>
<evidence type="ECO:0000313" key="4">
    <source>
        <dbReference type="EMBL" id="ANE80929.1"/>
    </source>
</evidence>